<evidence type="ECO:0000256" key="3">
    <source>
        <dbReference type="ARBA" id="ARBA00022553"/>
    </source>
</evidence>
<dbReference type="PANTHER" id="PTHR42878:SF15">
    <property type="entry name" value="BACTERIOPHYTOCHROME"/>
    <property type="match status" value="1"/>
</dbReference>
<evidence type="ECO:0000256" key="6">
    <source>
        <dbReference type="ARBA" id="ARBA00023136"/>
    </source>
</evidence>
<comment type="catalytic activity">
    <reaction evidence="1">
        <text>ATP + protein L-histidine = ADP + protein N-phospho-L-histidine.</text>
        <dbReference type="EC" id="2.7.13.3"/>
    </reaction>
</comment>
<dbReference type="Gene3D" id="3.30.450.20">
    <property type="entry name" value="PAS domain"/>
    <property type="match status" value="1"/>
</dbReference>
<dbReference type="InterPro" id="IPR035965">
    <property type="entry name" value="PAS-like_dom_sf"/>
</dbReference>
<evidence type="ECO:0000256" key="1">
    <source>
        <dbReference type="ARBA" id="ARBA00000085"/>
    </source>
</evidence>
<dbReference type="SUPFAM" id="SSF47384">
    <property type="entry name" value="Homodimeric domain of signal transducing histidine kinase"/>
    <property type="match status" value="1"/>
</dbReference>
<sequence length="375" mass="42098">MNIGKDQNLVKTIVDAMPAAIIIVDSSGSIRFVNDTTLNLFGYQEGELDGRKVEILVPIAPRKHQQYVKNYLAAPRKRRMGGNRDLVGKTKEGQDIAIEVGLTPLEYENELYVIACAVDISERVAQMNLKEKYLQSIEEMNVELHRSNQDLSEFAYIASHDLQSPLRSIEHLVTWIKEDLENPNEDVQKNLATLESRVQRMKALLSDLLQYSRVSRMDDSIVEVPCQSLVEEIIESLDKPSEYKIKIDGSLPSFQTARAPLDLVLRNLIGNAIRHRDKDDGQLCVSCRKEGSFYYFTVSDNGKGIASQFHEKVFQLFQTLQSRDEIEGTGIGLAIVQKAVNRFGGEVTLVSEEGKGASFTFSWPTSIKGLKKEAG</sequence>
<evidence type="ECO:0000259" key="9">
    <source>
        <dbReference type="PROSITE" id="PS50112"/>
    </source>
</evidence>
<evidence type="ECO:0000259" key="8">
    <source>
        <dbReference type="PROSITE" id="PS50109"/>
    </source>
</evidence>
<keyword evidence="3" id="KW-0597">Phosphoprotein</keyword>
<dbReference type="Pfam" id="PF00512">
    <property type="entry name" value="HisKA"/>
    <property type="match status" value="1"/>
</dbReference>
<feature type="domain" description="PAS" evidence="9">
    <location>
        <begin position="6"/>
        <end position="58"/>
    </location>
</feature>
<dbReference type="SMART" id="SM00387">
    <property type="entry name" value="HATPase_c"/>
    <property type="match status" value="1"/>
</dbReference>
<dbReference type="GO" id="GO:0030295">
    <property type="term" value="F:protein kinase activator activity"/>
    <property type="evidence" value="ECO:0007669"/>
    <property type="project" value="TreeGrafter"/>
</dbReference>
<keyword evidence="5" id="KW-0418">Kinase</keyword>
<dbReference type="Gene3D" id="3.30.565.10">
    <property type="entry name" value="Histidine kinase-like ATPase, C-terminal domain"/>
    <property type="match status" value="1"/>
</dbReference>
<dbReference type="InterPro" id="IPR000014">
    <property type="entry name" value="PAS"/>
</dbReference>
<dbReference type="SUPFAM" id="SSF55785">
    <property type="entry name" value="PYP-like sensor domain (PAS domain)"/>
    <property type="match status" value="1"/>
</dbReference>
<dbReference type="CDD" id="cd00082">
    <property type="entry name" value="HisKA"/>
    <property type="match status" value="1"/>
</dbReference>
<evidence type="ECO:0000256" key="5">
    <source>
        <dbReference type="ARBA" id="ARBA00022777"/>
    </source>
</evidence>
<proteinExistence type="predicted"/>
<dbReference type="STRING" id="1513793.SAMN06296036_10688"/>
<dbReference type="CDD" id="cd00130">
    <property type="entry name" value="PAS"/>
    <property type="match status" value="1"/>
</dbReference>
<dbReference type="InterPro" id="IPR004358">
    <property type="entry name" value="Sig_transdc_His_kin-like_C"/>
</dbReference>
<evidence type="ECO:0000313" key="11">
    <source>
        <dbReference type="Proteomes" id="UP000192907"/>
    </source>
</evidence>
<dbReference type="OrthoDB" id="5288192at2"/>
<dbReference type="GO" id="GO:0007234">
    <property type="term" value="P:osmosensory signaling via phosphorelay pathway"/>
    <property type="evidence" value="ECO:0007669"/>
    <property type="project" value="TreeGrafter"/>
</dbReference>
<dbReference type="SMART" id="SM00091">
    <property type="entry name" value="PAS"/>
    <property type="match status" value="1"/>
</dbReference>
<reference evidence="11" key="1">
    <citation type="submission" date="2017-04" db="EMBL/GenBank/DDBJ databases">
        <authorList>
            <person name="Varghese N."/>
            <person name="Submissions S."/>
        </authorList>
    </citation>
    <scope>NUCLEOTIDE SEQUENCE [LARGE SCALE GENOMIC DNA]</scope>
    <source>
        <strain evidence="11">RKEM611</strain>
    </source>
</reference>
<name>A0A1Y6BS25_9BACT</name>
<keyword evidence="11" id="KW-1185">Reference proteome</keyword>
<dbReference type="InterPro" id="IPR003594">
    <property type="entry name" value="HATPase_dom"/>
</dbReference>
<keyword evidence="7" id="KW-0175">Coiled coil</keyword>
<keyword evidence="6" id="KW-0472">Membrane</keyword>
<evidence type="ECO:0000313" key="10">
    <source>
        <dbReference type="EMBL" id="SMF17021.1"/>
    </source>
</evidence>
<dbReference type="RefSeq" id="WP_132317969.1">
    <property type="nucleotide sequence ID" value="NZ_FWZT01000006.1"/>
</dbReference>
<dbReference type="SMART" id="SM00388">
    <property type="entry name" value="HisKA"/>
    <property type="match status" value="1"/>
</dbReference>
<dbReference type="PRINTS" id="PR00344">
    <property type="entry name" value="BCTRLSENSOR"/>
</dbReference>
<organism evidence="10 11">
    <name type="scientific">Pseudobacteriovorax antillogorgiicola</name>
    <dbReference type="NCBI Taxonomy" id="1513793"/>
    <lineage>
        <taxon>Bacteria</taxon>
        <taxon>Pseudomonadati</taxon>
        <taxon>Bdellovibrionota</taxon>
        <taxon>Oligoflexia</taxon>
        <taxon>Oligoflexales</taxon>
        <taxon>Pseudobacteriovoracaceae</taxon>
        <taxon>Pseudobacteriovorax</taxon>
    </lineage>
</organism>
<dbReference type="Pfam" id="PF13426">
    <property type="entry name" value="PAS_9"/>
    <property type="match status" value="1"/>
</dbReference>
<dbReference type="PROSITE" id="PS50109">
    <property type="entry name" value="HIS_KIN"/>
    <property type="match status" value="1"/>
</dbReference>
<dbReference type="PANTHER" id="PTHR42878">
    <property type="entry name" value="TWO-COMPONENT HISTIDINE KINASE"/>
    <property type="match status" value="1"/>
</dbReference>
<dbReference type="InterPro" id="IPR036097">
    <property type="entry name" value="HisK_dim/P_sf"/>
</dbReference>
<dbReference type="InterPro" id="IPR050351">
    <property type="entry name" value="BphY/WalK/GraS-like"/>
</dbReference>
<accession>A0A1Y6BS25</accession>
<dbReference type="InterPro" id="IPR005467">
    <property type="entry name" value="His_kinase_dom"/>
</dbReference>
<dbReference type="SUPFAM" id="SSF55874">
    <property type="entry name" value="ATPase domain of HSP90 chaperone/DNA topoisomerase II/histidine kinase"/>
    <property type="match status" value="1"/>
</dbReference>
<dbReference type="GO" id="GO:0016020">
    <property type="term" value="C:membrane"/>
    <property type="evidence" value="ECO:0007669"/>
    <property type="project" value="UniProtKB-SubCell"/>
</dbReference>
<dbReference type="EC" id="2.7.13.3" evidence="2"/>
<dbReference type="Gene3D" id="1.10.287.130">
    <property type="match status" value="1"/>
</dbReference>
<dbReference type="GO" id="GO:0000155">
    <property type="term" value="F:phosphorelay sensor kinase activity"/>
    <property type="evidence" value="ECO:0007669"/>
    <property type="project" value="InterPro"/>
</dbReference>
<evidence type="ECO:0000256" key="4">
    <source>
        <dbReference type="ARBA" id="ARBA00022679"/>
    </source>
</evidence>
<dbReference type="PROSITE" id="PS50112">
    <property type="entry name" value="PAS"/>
    <property type="match status" value="1"/>
</dbReference>
<dbReference type="GO" id="GO:0000156">
    <property type="term" value="F:phosphorelay response regulator activity"/>
    <property type="evidence" value="ECO:0007669"/>
    <property type="project" value="TreeGrafter"/>
</dbReference>
<protein>
    <recommendedName>
        <fullName evidence="2">histidine kinase</fullName>
        <ecNumber evidence="2">2.7.13.3</ecNumber>
    </recommendedName>
</protein>
<feature type="coiled-coil region" evidence="7">
    <location>
        <begin position="177"/>
        <end position="204"/>
    </location>
</feature>
<keyword evidence="4" id="KW-0808">Transferase</keyword>
<dbReference type="Pfam" id="PF02518">
    <property type="entry name" value="HATPase_c"/>
    <property type="match status" value="1"/>
</dbReference>
<dbReference type="AlphaFoldDB" id="A0A1Y6BS25"/>
<dbReference type="EMBL" id="FWZT01000006">
    <property type="protein sequence ID" value="SMF17021.1"/>
    <property type="molecule type" value="Genomic_DNA"/>
</dbReference>
<evidence type="ECO:0000256" key="2">
    <source>
        <dbReference type="ARBA" id="ARBA00012438"/>
    </source>
</evidence>
<dbReference type="NCBIfam" id="TIGR00229">
    <property type="entry name" value="sensory_box"/>
    <property type="match status" value="1"/>
</dbReference>
<evidence type="ECO:0000256" key="7">
    <source>
        <dbReference type="SAM" id="Coils"/>
    </source>
</evidence>
<dbReference type="InterPro" id="IPR036890">
    <property type="entry name" value="HATPase_C_sf"/>
</dbReference>
<feature type="domain" description="Histidine kinase" evidence="8">
    <location>
        <begin position="157"/>
        <end position="367"/>
    </location>
</feature>
<dbReference type="Proteomes" id="UP000192907">
    <property type="component" value="Unassembled WGS sequence"/>
</dbReference>
<gene>
    <name evidence="10" type="ORF">SAMN06296036_10688</name>
</gene>
<dbReference type="InterPro" id="IPR003661">
    <property type="entry name" value="HisK_dim/P_dom"/>
</dbReference>